<evidence type="ECO:0000313" key="10">
    <source>
        <dbReference type="EMBL" id="HIU59520.1"/>
    </source>
</evidence>
<sequence>MTQGHSIQQDAPVLNGRQMCFFAAFLIPASKLLAMPALLSYFAKGDLLLPALGHYLLQAGVLAAILFLASRSDRGFFGLISDNLGKTAARIVYGLYAVYFAFSALQPLLDLERFVYTAFFDTAPPMCIFCAFFLLSGFVCTKNLKAFGRSADISMPLFLISFVGLMILSVGTADFTNLLPVFGTPFRSTATGFLETLGHFSDTALILPLLDAYRYRKGDAKKIMLSYGGGAGFVLFFLAVFYGIFGPIAPRQEFAFVKTAQYFPALSVVGRFDLLLIYLMTIVLLFYYSFVLQSAVLCFTRAIGTEKQLPVSAVLNGLLFVYTLLFAKHYNALYYAISLRLFWVFLLFADVIPLLCLFLRRKKGTGNAGTSGHSGNETPQALNKEKAQKQKPGIGALPAKETGTAGKTSAKAEISVSAKPDGGKNGLEEASHAQ</sequence>
<feature type="transmembrane region" description="Helical" evidence="9">
    <location>
        <begin position="333"/>
        <end position="359"/>
    </location>
</feature>
<evidence type="ECO:0000313" key="11">
    <source>
        <dbReference type="Proteomes" id="UP000824081"/>
    </source>
</evidence>
<evidence type="ECO:0000256" key="9">
    <source>
        <dbReference type="SAM" id="Phobius"/>
    </source>
</evidence>
<evidence type="ECO:0000256" key="2">
    <source>
        <dbReference type="ARBA" id="ARBA00007998"/>
    </source>
</evidence>
<evidence type="ECO:0000256" key="1">
    <source>
        <dbReference type="ARBA" id="ARBA00004141"/>
    </source>
</evidence>
<proteinExistence type="inferred from homology"/>
<keyword evidence="4" id="KW-0309">Germination</keyword>
<feature type="transmembrane region" description="Helical" evidence="9">
    <location>
        <begin position="309"/>
        <end position="327"/>
    </location>
</feature>
<dbReference type="InterPro" id="IPR004761">
    <property type="entry name" value="Spore_GerAB"/>
</dbReference>
<evidence type="ECO:0000256" key="4">
    <source>
        <dbReference type="ARBA" id="ARBA00022544"/>
    </source>
</evidence>
<feature type="compositionally biased region" description="Polar residues" evidence="8">
    <location>
        <begin position="368"/>
        <end position="381"/>
    </location>
</feature>
<evidence type="ECO:0000256" key="5">
    <source>
        <dbReference type="ARBA" id="ARBA00022692"/>
    </source>
</evidence>
<reference evidence="10" key="1">
    <citation type="submission" date="2020-10" db="EMBL/GenBank/DDBJ databases">
        <authorList>
            <person name="Gilroy R."/>
        </authorList>
    </citation>
    <scope>NUCLEOTIDE SEQUENCE</scope>
    <source>
        <strain evidence="10">11687</strain>
    </source>
</reference>
<feature type="transmembrane region" description="Helical" evidence="9">
    <location>
        <begin position="91"/>
        <end position="109"/>
    </location>
</feature>
<dbReference type="Proteomes" id="UP000824081">
    <property type="component" value="Unassembled WGS sequence"/>
</dbReference>
<evidence type="ECO:0000256" key="3">
    <source>
        <dbReference type="ARBA" id="ARBA00022448"/>
    </source>
</evidence>
<feature type="transmembrane region" description="Helical" evidence="9">
    <location>
        <begin position="153"/>
        <end position="173"/>
    </location>
</feature>
<feature type="transmembrane region" description="Helical" evidence="9">
    <location>
        <begin position="193"/>
        <end position="213"/>
    </location>
</feature>
<evidence type="ECO:0000256" key="8">
    <source>
        <dbReference type="SAM" id="MobiDB-lite"/>
    </source>
</evidence>
<feature type="transmembrane region" description="Helical" evidence="9">
    <location>
        <begin position="48"/>
        <end position="70"/>
    </location>
</feature>
<feature type="transmembrane region" description="Helical" evidence="9">
    <location>
        <begin position="115"/>
        <end position="141"/>
    </location>
</feature>
<keyword evidence="6 9" id="KW-1133">Transmembrane helix</keyword>
<comment type="subcellular location">
    <subcellularLocation>
        <location evidence="1">Membrane</location>
        <topology evidence="1">Multi-pass membrane protein</topology>
    </subcellularLocation>
</comment>
<name>A0A9D1MG30_9FIRM</name>
<dbReference type="Pfam" id="PF03845">
    <property type="entry name" value="Spore_permease"/>
    <property type="match status" value="1"/>
</dbReference>
<dbReference type="PANTHER" id="PTHR34975:SF2">
    <property type="entry name" value="SPORE GERMINATION PROTEIN A2"/>
    <property type="match status" value="1"/>
</dbReference>
<evidence type="ECO:0000256" key="7">
    <source>
        <dbReference type="ARBA" id="ARBA00023136"/>
    </source>
</evidence>
<evidence type="ECO:0000256" key="6">
    <source>
        <dbReference type="ARBA" id="ARBA00022989"/>
    </source>
</evidence>
<keyword evidence="5 9" id="KW-0812">Transmembrane</keyword>
<gene>
    <name evidence="10" type="ORF">IAC57_05385</name>
</gene>
<feature type="transmembrane region" description="Helical" evidence="9">
    <location>
        <begin position="225"/>
        <end position="245"/>
    </location>
</feature>
<dbReference type="GO" id="GO:0009847">
    <property type="term" value="P:spore germination"/>
    <property type="evidence" value="ECO:0007669"/>
    <property type="project" value="InterPro"/>
</dbReference>
<feature type="transmembrane region" description="Helical" evidence="9">
    <location>
        <begin position="275"/>
        <end position="297"/>
    </location>
</feature>
<comment type="similarity">
    <text evidence="2">Belongs to the amino acid-polyamine-organocation (APC) superfamily. Spore germination protein (SGP) (TC 2.A.3.9) family.</text>
</comment>
<dbReference type="EMBL" id="DVMZ01000143">
    <property type="protein sequence ID" value="HIU59520.1"/>
    <property type="molecule type" value="Genomic_DNA"/>
</dbReference>
<dbReference type="GO" id="GO:0016020">
    <property type="term" value="C:membrane"/>
    <property type="evidence" value="ECO:0007669"/>
    <property type="project" value="UniProtKB-SubCell"/>
</dbReference>
<protein>
    <submittedName>
        <fullName evidence="10">GerAB/ArcD/ProY family transporter</fullName>
    </submittedName>
</protein>
<dbReference type="AlphaFoldDB" id="A0A9D1MG30"/>
<dbReference type="PANTHER" id="PTHR34975">
    <property type="entry name" value="SPORE GERMINATION PROTEIN A2"/>
    <property type="match status" value="1"/>
</dbReference>
<comment type="caution">
    <text evidence="10">The sequence shown here is derived from an EMBL/GenBank/DDBJ whole genome shotgun (WGS) entry which is preliminary data.</text>
</comment>
<feature type="transmembrane region" description="Helical" evidence="9">
    <location>
        <begin position="21"/>
        <end position="42"/>
    </location>
</feature>
<keyword evidence="7 9" id="KW-0472">Membrane</keyword>
<reference evidence="10" key="2">
    <citation type="journal article" date="2021" name="PeerJ">
        <title>Extensive microbial diversity within the chicken gut microbiome revealed by metagenomics and culture.</title>
        <authorList>
            <person name="Gilroy R."/>
            <person name="Ravi A."/>
            <person name="Getino M."/>
            <person name="Pursley I."/>
            <person name="Horton D.L."/>
            <person name="Alikhan N.F."/>
            <person name="Baker D."/>
            <person name="Gharbi K."/>
            <person name="Hall N."/>
            <person name="Watson M."/>
            <person name="Adriaenssens E.M."/>
            <person name="Foster-Nyarko E."/>
            <person name="Jarju S."/>
            <person name="Secka A."/>
            <person name="Antonio M."/>
            <person name="Oren A."/>
            <person name="Chaudhuri R.R."/>
            <person name="La Ragione R."/>
            <person name="Hildebrand F."/>
            <person name="Pallen M.J."/>
        </authorList>
    </citation>
    <scope>NUCLEOTIDE SEQUENCE</scope>
    <source>
        <strain evidence="10">11687</strain>
    </source>
</reference>
<keyword evidence="3" id="KW-0813">Transport</keyword>
<organism evidence="10 11">
    <name type="scientific">Candidatus Scatosoma pullistercoris</name>
    <dbReference type="NCBI Taxonomy" id="2840934"/>
    <lineage>
        <taxon>Bacteria</taxon>
        <taxon>Bacillati</taxon>
        <taxon>Bacillota</taxon>
        <taxon>Clostridia</taxon>
        <taxon>Candidatus Scatosoma</taxon>
    </lineage>
</organism>
<feature type="region of interest" description="Disordered" evidence="8">
    <location>
        <begin position="365"/>
        <end position="434"/>
    </location>
</feature>
<accession>A0A9D1MG30</accession>